<dbReference type="InterPro" id="IPR012336">
    <property type="entry name" value="Thioredoxin-like_fold"/>
</dbReference>
<feature type="compositionally biased region" description="Pro residues" evidence="6">
    <location>
        <begin position="50"/>
        <end position="64"/>
    </location>
</feature>
<keyword evidence="7" id="KW-1133">Transmembrane helix</keyword>
<dbReference type="Gene3D" id="3.40.30.10">
    <property type="entry name" value="Glutaredoxin"/>
    <property type="match status" value="1"/>
</dbReference>
<keyword evidence="5" id="KW-0676">Redox-active center</keyword>
<dbReference type="PROSITE" id="PS51352">
    <property type="entry name" value="THIOREDOXIN_2"/>
    <property type="match status" value="1"/>
</dbReference>
<evidence type="ECO:0000259" key="8">
    <source>
        <dbReference type="PROSITE" id="PS51352"/>
    </source>
</evidence>
<feature type="transmembrane region" description="Helical" evidence="7">
    <location>
        <begin position="12"/>
        <end position="34"/>
    </location>
</feature>
<keyword evidence="3" id="KW-0560">Oxidoreductase</keyword>
<keyword evidence="4" id="KW-1015">Disulfide bond</keyword>
<dbReference type="SUPFAM" id="SSF52833">
    <property type="entry name" value="Thioredoxin-like"/>
    <property type="match status" value="1"/>
</dbReference>
<name>H5SJB4_9BACT</name>
<feature type="region of interest" description="Disordered" evidence="6">
    <location>
        <begin position="40"/>
        <end position="79"/>
    </location>
</feature>
<proteinExistence type="inferred from homology"/>
<dbReference type="AlphaFoldDB" id="H5SJB4"/>
<reference evidence="9" key="1">
    <citation type="journal article" date="2005" name="Environ. Microbiol.">
        <title>Genetic and functional properties of uncultivated thermophilic crenarchaeotes from a subsurface gold mine as revealed by analysis of genome fragments.</title>
        <authorList>
            <person name="Nunoura T."/>
            <person name="Hirayama H."/>
            <person name="Takami H."/>
            <person name="Oida H."/>
            <person name="Nishi S."/>
            <person name="Shimamura S."/>
            <person name="Suzuki Y."/>
            <person name="Inagaki F."/>
            <person name="Takai K."/>
            <person name="Nealson K.H."/>
            <person name="Horikoshi K."/>
        </authorList>
    </citation>
    <scope>NUCLEOTIDE SEQUENCE</scope>
</reference>
<keyword evidence="2" id="KW-0732">Signal</keyword>
<evidence type="ECO:0000256" key="1">
    <source>
        <dbReference type="ARBA" id="ARBA00005791"/>
    </source>
</evidence>
<reference evidence="9" key="2">
    <citation type="journal article" date="2012" name="PLoS ONE">
        <title>A Deeply Branching Thermophilic Bacterium with an Ancient Acetyl-CoA Pathway Dominates a Subsurface Ecosystem.</title>
        <authorList>
            <person name="Takami H."/>
            <person name="Noguchi H."/>
            <person name="Takaki Y."/>
            <person name="Uchiyama I."/>
            <person name="Toyoda A."/>
            <person name="Nishi S."/>
            <person name="Chee G.-J."/>
            <person name="Arai W."/>
            <person name="Nunoura T."/>
            <person name="Itoh T."/>
            <person name="Hattori M."/>
            <person name="Takai K."/>
        </authorList>
    </citation>
    <scope>NUCLEOTIDE SEQUENCE</scope>
</reference>
<evidence type="ECO:0000256" key="5">
    <source>
        <dbReference type="ARBA" id="ARBA00023284"/>
    </source>
</evidence>
<comment type="similarity">
    <text evidence="1">Belongs to the thioredoxin family. DsbA subfamily.</text>
</comment>
<evidence type="ECO:0000256" key="2">
    <source>
        <dbReference type="ARBA" id="ARBA00022729"/>
    </source>
</evidence>
<evidence type="ECO:0000256" key="4">
    <source>
        <dbReference type="ARBA" id="ARBA00023157"/>
    </source>
</evidence>
<dbReference type="EMBL" id="AP011741">
    <property type="protein sequence ID" value="BAL56250.1"/>
    <property type="molecule type" value="Genomic_DNA"/>
</dbReference>
<accession>H5SJB4</accession>
<keyword evidence="7" id="KW-0472">Membrane</keyword>
<evidence type="ECO:0000256" key="3">
    <source>
        <dbReference type="ARBA" id="ARBA00023002"/>
    </source>
</evidence>
<evidence type="ECO:0000256" key="7">
    <source>
        <dbReference type="SAM" id="Phobius"/>
    </source>
</evidence>
<keyword evidence="7" id="KW-0812">Transmembrane</keyword>
<organism evidence="9">
    <name type="scientific">uncultured Acetothermia bacterium</name>
    <dbReference type="NCBI Taxonomy" id="236499"/>
    <lineage>
        <taxon>Bacteria</taxon>
        <taxon>Candidatus Bipolaricaulota</taxon>
        <taxon>environmental samples</taxon>
    </lineage>
</organism>
<evidence type="ECO:0000256" key="6">
    <source>
        <dbReference type="SAM" id="MobiDB-lite"/>
    </source>
</evidence>
<dbReference type="InterPro" id="IPR013766">
    <property type="entry name" value="Thioredoxin_domain"/>
</dbReference>
<protein>
    <submittedName>
        <fullName evidence="9">Thiol:disulfide interchange protein DsbA</fullName>
    </submittedName>
</protein>
<dbReference type="PANTHER" id="PTHR13887:SF14">
    <property type="entry name" value="DISULFIDE BOND FORMATION PROTEIN D"/>
    <property type="match status" value="1"/>
</dbReference>
<dbReference type="InterPro" id="IPR036249">
    <property type="entry name" value="Thioredoxin-like_sf"/>
</dbReference>
<dbReference type="Pfam" id="PF13462">
    <property type="entry name" value="Thioredoxin_4"/>
    <property type="match status" value="1"/>
</dbReference>
<sequence length="261" mass="28693">MSAKKSVRFVSNPVVWIVIVAIIGAGVLIALNWISSRPPQPAAPETATAPAPPPAQEQPQPPAEPAQTPSTVVENIPEQPTKGVADAPVTIEEFAEFYCPYCARHLFQTFPKIDAEYIQNGLVKYVFHNLIVHGAVAQLAAQAGECAHAQGHFWEYHDRLFYAIFEEGKGQLDAEGLKAIAKELGLNEETFASCLESDWAKAEVEKDRQILREFLAQVPESEKPSSIGTPLFFINGRPLVGAWPYERFKAMIDAELAKQGK</sequence>
<gene>
    <name evidence="9" type="ORF">HGMM_F35G12C21</name>
</gene>
<evidence type="ECO:0000313" key="9">
    <source>
        <dbReference type="EMBL" id="BAL56250.1"/>
    </source>
</evidence>
<feature type="domain" description="Thioredoxin" evidence="8">
    <location>
        <begin position="52"/>
        <end position="257"/>
    </location>
</feature>
<dbReference type="PANTHER" id="PTHR13887">
    <property type="entry name" value="GLUTATHIONE S-TRANSFERASE KAPPA"/>
    <property type="match status" value="1"/>
</dbReference>
<dbReference type="GO" id="GO:0016491">
    <property type="term" value="F:oxidoreductase activity"/>
    <property type="evidence" value="ECO:0007669"/>
    <property type="project" value="UniProtKB-KW"/>
</dbReference>